<evidence type="ECO:0000313" key="1">
    <source>
        <dbReference type="EMBL" id="KIM57612.1"/>
    </source>
</evidence>
<dbReference type="EMBL" id="KN822098">
    <property type="protein sequence ID" value="KIM57612.1"/>
    <property type="molecule type" value="Genomic_DNA"/>
</dbReference>
<keyword evidence="2" id="KW-1185">Reference proteome</keyword>
<name>A0A0C2ZYV2_9AGAM</name>
<proteinExistence type="predicted"/>
<reference evidence="2" key="2">
    <citation type="submission" date="2015-01" db="EMBL/GenBank/DDBJ databases">
        <title>Evolutionary Origins and Diversification of the Mycorrhizal Mutualists.</title>
        <authorList>
            <consortium name="DOE Joint Genome Institute"/>
            <consortium name="Mycorrhizal Genomics Consortium"/>
            <person name="Kohler A."/>
            <person name="Kuo A."/>
            <person name="Nagy L.G."/>
            <person name="Floudas D."/>
            <person name="Copeland A."/>
            <person name="Barry K.W."/>
            <person name="Cichocki N."/>
            <person name="Veneault-Fourrey C."/>
            <person name="LaButti K."/>
            <person name="Lindquist E.A."/>
            <person name="Lipzen A."/>
            <person name="Lundell T."/>
            <person name="Morin E."/>
            <person name="Murat C."/>
            <person name="Riley R."/>
            <person name="Ohm R."/>
            <person name="Sun H."/>
            <person name="Tunlid A."/>
            <person name="Henrissat B."/>
            <person name="Grigoriev I.V."/>
            <person name="Hibbett D.S."/>
            <person name="Martin F."/>
        </authorList>
    </citation>
    <scope>NUCLEOTIDE SEQUENCE [LARGE SCALE GENOMIC DNA]</scope>
    <source>
        <strain evidence="2">Foug A</strain>
    </source>
</reference>
<dbReference type="HOGENOM" id="CLU_2147375_0_0_1"/>
<accession>A0A0C2ZYV2</accession>
<sequence>MQHGTKMKIAGEPPWASPNLICLCVWQRQASRGSAVPTRRFSAQLLSTACIPHALMSIKVYSSRTSRRLRTYSTVLEQVSASTLSTVLDDSGTARVSYLLLQIATSQTRPVY</sequence>
<gene>
    <name evidence="1" type="ORF">SCLCIDRAFT_1128781</name>
</gene>
<organism evidence="1 2">
    <name type="scientific">Scleroderma citrinum Foug A</name>
    <dbReference type="NCBI Taxonomy" id="1036808"/>
    <lineage>
        <taxon>Eukaryota</taxon>
        <taxon>Fungi</taxon>
        <taxon>Dikarya</taxon>
        <taxon>Basidiomycota</taxon>
        <taxon>Agaricomycotina</taxon>
        <taxon>Agaricomycetes</taxon>
        <taxon>Agaricomycetidae</taxon>
        <taxon>Boletales</taxon>
        <taxon>Sclerodermatineae</taxon>
        <taxon>Sclerodermataceae</taxon>
        <taxon>Scleroderma</taxon>
    </lineage>
</organism>
<dbReference type="InParanoid" id="A0A0C2ZYV2"/>
<dbReference type="Proteomes" id="UP000053989">
    <property type="component" value="Unassembled WGS sequence"/>
</dbReference>
<dbReference type="AlphaFoldDB" id="A0A0C2ZYV2"/>
<protein>
    <submittedName>
        <fullName evidence="1">Uncharacterized protein</fullName>
    </submittedName>
</protein>
<evidence type="ECO:0000313" key="2">
    <source>
        <dbReference type="Proteomes" id="UP000053989"/>
    </source>
</evidence>
<reference evidence="1 2" key="1">
    <citation type="submission" date="2014-04" db="EMBL/GenBank/DDBJ databases">
        <authorList>
            <consortium name="DOE Joint Genome Institute"/>
            <person name="Kuo A."/>
            <person name="Kohler A."/>
            <person name="Nagy L.G."/>
            <person name="Floudas D."/>
            <person name="Copeland A."/>
            <person name="Barry K.W."/>
            <person name="Cichocki N."/>
            <person name="Veneault-Fourrey C."/>
            <person name="LaButti K."/>
            <person name="Lindquist E.A."/>
            <person name="Lipzen A."/>
            <person name="Lundell T."/>
            <person name="Morin E."/>
            <person name="Murat C."/>
            <person name="Sun H."/>
            <person name="Tunlid A."/>
            <person name="Henrissat B."/>
            <person name="Grigoriev I.V."/>
            <person name="Hibbett D.S."/>
            <person name="Martin F."/>
            <person name="Nordberg H.P."/>
            <person name="Cantor M.N."/>
            <person name="Hua S.X."/>
        </authorList>
    </citation>
    <scope>NUCLEOTIDE SEQUENCE [LARGE SCALE GENOMIC DNA]</scope>
    <source>
        <strain evidence="1 2">Foug A</strain>
    </source>
</reference>